<organism evidence="3">
    <name type="scientific">Zooxanthella nutricula</name>
    <dbReference type="NCBI Taxonomy" id="1333877"/>
    <lineage>
        <taxon>Eukaryota</taxon>
        <taxon>Sar</taxon>
        <taxon>Alveolata</taxon>
        <taxon>Dinophyceae</taxon>
        <taxon>Peridiniales</taxon>
        <taxon>Peridiniales incertae sedis</taxon>
        <taxon>Zooxanthella</taxon>
    </lineage>
</organism>
<protein>
    <recommendedName>
        <fullName evidence="2">DCD domain-containing protein</fullName>
    </recommendedName>
</protein>
<feature type="domain" description="DCD" evidence="2">
    <location>
        <begin position="142"/>
        <end position="269"/>
    </location>
</feature>
<accession>A0A7S2VIX3</accession>
<feature type="compositionally biased region" description="Polar residues" evidence="1">
    <location>
        <begin position="306"/>
        <end position="319"/>
    </location>
</feature>
<name>A0A7S2VIX3_9DINO</name>
<dbReference type="Gene3D" id="3.40.50.11980">
    <property type="match status" value="1"/>
</dbReference>
<dbReference type="Pfam" id="PF11977">
    <property type="entry name" value="RNase_Zc3h12a"/>
    <property type="match status" value="1"/>
</dbReference>
<evidence type="ECO:0000313" key="3">
    <source>
        <dbReference type="EMBL" id="CAD9633727.1"/>
    </source>
</evidence>
<gene>
    <name evidence="3" type="ORF">BRAN1462_LOCUS51549</name>
</gene>
<dbReference type="PROSITE" id="PS51222">
    <property type="entry name" value="DCD"/>
    <property type="match status" value="1"/>
</dbReference>
<feature type="region of interest" description="Disordered" evidence="1">
    <location>
        <begin position="1"/>
        <end position="58"/>
    </location>
</feature>
<sequence length="548" mass="58838">MVEIPDSPLADGFPDTMDENVPPPIGSPTSFTPPSAKWSGARRPPPAPAMPKLGGPNKALPKLGVTRSGGLARPPAPTSMRPPTSKAAIGATANAAKANAAKASFPSRSFPAKAGGPMPPQTRPPHGLGPNATLKISAKTLSPSTGYVFVCTSQTMREVASKKLFGSPDRDFEQMKQIRMDTPLFLLNLDTLKMLGPFAPQSMPAKNIIPGSFGGRFNAQIRVAATDGLLETQIERKIPTGWKDAGSMKLVSSFMDKGQPAPIPVQRDWGLLGGGAGAAVGGPAGGMVPRPTQLQGGARPAPSLALTRTNSGNFGNGPQLSPRAGQLMPRHPPAGGPRGPRPPGQAGQEARTDKFVPGQDKEGRQYNLQLVVVNFANVGASYASTVLKKDNKRGDRLFDWEGVRKCLKCLTQELGLQAVGCIMENYWGPDNGSAQKPIPDDIRAMCSSIQETPSLTGKNHKSADDEMTIKCAWRRNCRFMDNDNYRDWLKEMRDNRVRNWIENHQEMLQMRYFFDSDLGTFDTLDGNVPMGLLAEASKCKQMGFGAGR</sequence>
<dbReference type="InterPro" id="IPR021869">
    <property type="entry name" value="RNase_Zc3h12_NYN"/>
</dbReference>
<proteinExistence type="predicted"/>
<feature type="region of interest" description="Disordered" evidence="1">
    <location>
        <begin position="282"/>
        <end position="351"/>
    </location>
</feature>
<dbReference type="SMART" id="SM00767">
    <property type="entry name" value="DCD"/>
    <property type="match status" value="1"/>
</dbReference>
<dbReference type="Pfam" id="PF10539">
    <property type="entry name" value="Dev_Cell_Death"/>
    <property type="match status" value="1"/>
</dbReference>
<evidence type="ECO:0000259" key="2">
    <source>
        <dbReference type="PROSITE" id="PS51222"/>
    </source>
</evidence>
<feature type="compositionally biased region" description="Pro residues" evidence="1">
    <location>
        <begin position="330"/>
        <end position="343"/>
    </location>
</feature>
<dbReference type="InterPro" id="IPR013989">
    <property type="entry name" value="Dev_and_cell_death_domain"/>
</dbReference>
<reference evidence="3" key="1">
    <citation type="submission" date="2021-01" db="EMBL/GenBank/DDBJ databases">
        <authorList>
            <person name="Corre E."/>
            <person name="Pelletier E."/>
            <person name="Niang G."/>
            <person name="Scheremetjew M."/>
            <person name="Finn R."/>
            <person name="Kale V."/>
            <person name="Holt S."/>
            <person name="Cochrane G."/>
            <person name="Meng A."/>
            <person name="Brown T."/>
            <person name="Cohen L."/>
        </authorList>
    </citation>
    <scope>NUCLEOTIDE SEQUENCE</scope>
    <source>
        <strain evidence="3">RCC3387</strain>
    </source>
</reference>
<evidence type="ECO:0000256" key="1">
    <source>
        <dbReference type="SAM" id="MobiDB-lite"/>
    </source>
</evidence>
<dbReference type="AlphaFoldDB" id="A0A7S2VIX3"/>
<dbReference type="EMBL" id="HBGW01081201">
    <property type="protein sequence ID" value="CAD9633727.1"/>
    <property type="molecule type" value="Transcribed_RNA"/>
</dbReference>